<evidence type="ECO:0000313" key="2">
    <source>
        <dbReference type="EMBL" id="GIJ71279.1"/>
    </source>
</evidence>
<dbReference type="Gene3D" id="3.40.50.1820">
    <property type="entry name" value="alpha/beta hydrolase"/>
    <property type="match status" value="1"/>
</dbReference>
<comment type="caution">
    <text evidence="2">The sequence shown here is derived from an EMBL/GenBank/DDBJ whole genome shotgun (WGS) entry which is preliminary data.</text>
</comment>
<dbReference type="AlphaFoldDB" id="A0A8J3ZWF6"/>
<keyword evidence="3" id="KW-1185">Reference proteome</keyword>
<dbReference type="EMBL" id="BOPH01000088">
    <property type="protein sequence ID" value="GIJ71279.1"/>
    <property type="molecule type" value="Genomic_DNA"/>
</dbReference>
<dbReference type="PANTHER" id="PTHR46438">
    <property type="entry name" value="ALPHA/BETA-HYDROLASES SUPERFAMILY PROTEIN"/>
    <property type="match status" value="1"/>
</dbReference>
<dbReference type="RefSeq" id="WP_203931164.1">
    <property type="nucleotide sequence ID" value="NZ_BOPH01000088.1"/>
</dbReference>
<evidence type="ECO:0000259" key="1">
    <source>
        <dbReference type="Pfam" id="PF00561"/>
    </source>
</evidence>
<dbReference type="Proteomes" id="UP000635606">
    <property type="component" value="Unassembled WGS sequence"/>
</dbReference>
<sequence length="304" mass="31958">MTIDHRSRWVDIGGPVHYLDFGGPPDGPVVVGVHGLAGSALNWSAIAPLLTGRCRLLAPDLAGHGRTESLGRSTTVHANRLLLHRFVETVPGRPVILMGNSMGGMVSLLEAEAAPEAVAGLVLIGAAFPFVPAFPDPLVAAMFAAYATPGIGRIIMARRHAMPPERQVSALLDLCCVDPSRVPADVVSEHVELARHRAGVAGVERDLLHAARSVVATAGIIHGGSYRRGIRTVRVPVLLLHGARDRLVPVAASRAIARAHPSWPLVVLPDVGHVPQLEAPAETADLILGWLAATGRPAAEAAMR</sequence>
<dbReference type="PRINTS" id="PR00111">
    <property type="entry name" value="ABHYDROLASE"/>
</dbReference>
<name>A0A8J3ZWF6_9ACTN</name>
<dbReference type="InterPro" id="IPR000073">
    <property type="entry name" value="AB_hydrolase_1"/>
</dbReference>
<feature type="domain" description="AB hydrolase-1" evidence="1">
    <location>
        <begin position="28"/>
        <end position="280"/>
    </location>
</feature>
<dbReference type="Pfam" id="PF00561">
    <property type="entry name" value="Abhydrolase_1"/>
    <property type="match status" value="1"/>
</dbReference>
<dbReference type="InterPro" id="IPR029058">
    <property type="entry name" value="AB_hydrolase_fold"/>
</dbReference>
<protein>
    <submittedName>
        <fullName evidence="2">Hydrolase</fullName>
    </submittedName>
</protein>
<dbReference type="SUPFAM" id="SSF53474">
    <property type="entry name" value="alpha/beta-Hydrolases"/>
    <property type="match status" value="1"/>
</dbReference>
<dbReference type="GO" id="GO:0016787">
    <property type="term" value="F:hydrolase activity"/>
    <property type="evidence" value="ECO:0007669"/>
    <property type="project" value="UniProtKB-KW"/>
</dbReference>
<gene>
    <name evidence="2" type="ORF">Voc01_061960</name>
</gene>
<proteinExistence type="predicted"/>
<organism evidence="2 3">
    <name type="scientific">Virgisporangium ochraceum</name>
    <dbReference type="NCBI Taxonomy" id="65505"/>
    <lineage>
        <taxon>Bacteria</taxon>
        <taxon>Bacillati</taxon>
        <taxon>Actinomycetota</taxon>
        <taxon>Actinomycetes</taxon>
        <taxon>Micromonosporales</taxon>
        <taxon>Micromonosporaceae</taxon>
        <taxon>Virgisporangium</taxon>
    </lineage>
</organism>
<evidence type="ECO:0000313" key="3">
    <source>
        <dbReference type="Proteomes" id="UP000635606"/>
    </source>
</evidence>
<accession>A0A8J3ZWF6</accession>
<reference evidence="2" key="1">
    <citation type="submission" date="2021-01" db="EMBL/GenBank/DDBJ databases">
        <title>Whole genome shotgun sequence of Virgisporangium ochraceum NBRC 16418.</title>
        <authorList>
            <person name="Komaki H."/>
            <person name="Tamura T."/>
        </authorList>
    </citation>
    <scope>NUCLEOTIDE SEQUENCE</scope>
    <source>
        <strain evidence="2">NBRC 16418</strain>
    </source>
</reference>
<keyword evidence="2" id="KW-0378">Hydrolase</keyword>